<feature type="signal peptide" evidence="1">
    <location>
        <begin position="1"/>
        <end position="19"/>
    </location>
</feature>
<evidence type="ECO:0000256" key="1">
    <source>
        <dbReference type="SAM" id="SignalP"/>
    </source>
</evidence>
<gene>
    <name evidence="2" type="ORF">HMN09_00291200</name>
</gene>
<proteinExistence type="predicted"/>
<keyword evidence="1" id="KW-0732">Signal</keyword>
<organism evidence="2 3">
    <name type="scientific">Mycena chlorophos</name>
    <name type="common">Agaric fungus</name>
    <name type="synonym">Agaricus chlorophos</name>
    <dbReference type="NCBI Taxonomy" id="658473"/>
    <lineage>
        <taxon>Eukaryota</taxon>
        <taxon>Fungi</taxon>
        <taxon>Dikarya</taxon>
        <taxon>Basidiomycota</taxon>
        <taxon>Agaricomycotina</taxon>
        <taxon>Agaricomycetes</taxon>
        <taxon>Agaricomycetidae</taxon>
        <taxon>Agaricales</taxon>
        <taxon>Marasmiineae</taxon>
        <taxon>Mycenaceae</taxon>
        <taxon>Mycena</taxon>
    </lineage>
</organism>
<feature type="chain" id="PRO_5034104374" evidence="1">
    <location>
        <begin position="20"/>
        <end position="112"/>
    </location>
</feature>
<dbReference type="Proteomes" id="UP000613580">
    <property type="component" value="Unassembled WGS sequence"/>
</dbReference>
<accession>A0A8H6TIE5</accession>
<dbReference type="EMBL" id="JACAZE010000003">
    <property type="protein sequence ID" value="KAF7319520.1"/>
    <property type="molecule type" value="Genomic_DNA"/>
</dbReference>
<comment type="caution">
    <text evidence="2">The sequence shown here is derived from an EMBL/GenBank/DDBJ whole genome shotgun (WGS) entry which is preliminary data.</text>
</comment>
<dbReference type="AlphaFoldDB" id="A0A8H6TIE5"/>
<reference evidence="2" key="1">
    <citation type="submission" date="2020-05" db="EMBL/GenBank/DDBJ databases">
        <title>Mycena genomes resolve the evolution of fungal bioluminescence.</title>
        <authorList>
            <person name="Tsai I.J."/>
        </authorList>
    </citation>
    <scope>NUCLEOTIDE SEQUENCE</scope>
    <source>
        <strain evidence="2">110903Hualien_Pintung</strain>
    </source>
</reference>
<evidence type="ECO:0000313" key="2">
    <source>
        <dbReference type="EMBL" id="KAF7319520.1"/>
    </source>
</evidence>
<evidence type="ECO:0000313" key="3">
    <source>
        <dbReference type="Proteomes" id="UP000613580"/>
    </source>
</evidence>
<name>A0A8H6TIE5_MYCCL</name>
<protein>
    <submittedName>
        <fullName evidence="2">Uncharacterized protein</fullName>
    </submittedName>
</protein>
<sequence>MRLELVSVLLLFLATHTTATLASANKHSTPKKCAICKPEVESSDGTEYRLVKSGVSDDGSTTFCPYEEEGDGKDGEKEQGFCSYYNNNGTEVEQGGDVELKYCPAQVHLKDC</sequence>
<keyword evidence="3" id="KW-1185">Reference proteome</keyword>